<feature type="compositionally biased region" description="Pro residues" evidence="1">
    <location>
        <begin position="768"/>
        <end position="785"/>
    </location>
</feature>
<keyword evidence="4" id="KW-1185">Reference proteome</keyword>
<proteinExistence type="predicted"/>
<dbReference type="InterPro" id="IPR038765">
    <property type="entry name" value="Papain-like_cys_pep_sf"/>
</dbReference>
<protein>
    <recommendedName>
        <fullName evidence="2">Reverse transcriptase zinc-binding domain-containing protein</fullName>
    </recommendedName>
</protein>
<feature type="compositionally biased region" description="Polar residues" evidence="1">
    <location>
        <begin position="280"/>
        <end position="289"/>
    </location>
</feature>
<feature type="compositionally biased region" description="Basic and acidic residues" evidence="1">
    <location>
        <begin position="744"/>
        <end position="760"/>
    </location>
</feature>
<accession>A0AAD8WBZ1</accession>
<feature type="region of interest" description="Disordered" evidence="1">
    <location>
        <begin position="118"/>
        <end position="137"/>
    </location>
</feature>
<dbReference type="Gene3D" id="3.40.395.10">
    <property type="entry name" value="Adenoviral Proteinase, Chain A"/>
    <property type="match status" value="1"/>
</dbReference>
<name>A0AAD8WBZ1_LOLMU</name>
<feature type="region of interest" description="Disordered" evidence="1">
    <location>
        <begin position="553"/>
        <end position="595"/>
    </location>
</feature>
<feature type="compositionally biased region" description="Pro residues" evidence="1">
    <location>
        <begin position="76"/>
        <end position="108"/>
    </location>
</feature>
<evidence type="ECO:0000256" key="1">
    <source>
        <dbReference type="SAM" id="MobiDB-lite"/>
    </source>
</evidence>
<organism evidence="3 4">
    <name type="scientific">Lolium multiflorum</name>
    <name type="common">Italian ryegrass</name>
    <name type="synonym">Lolium perenne subsp. multiflorum</name>
    <dbReference type="NCBI Taxonomy" id="4521"/>
    <lineage>
        <taxon>Eukaryota</taxon>
        <taxon>Viridiplantae</taxon>
        <taxon>Streptophyta</taxon>
        <taxon>Embryophyta</taxon>
        <taxon>Tracheophyta</taxon>
        <taxon>Spermatophyta</taxon>
        <taxon>Magnoliopsida</taxon>
        <taxon>Liliopsida</taxon>
        <taxon>Poales</taxon>
        <taxon>Poaceae</taxon>
        <taxon>BOP clade</taxon>
        <taxon>Pooideae</taxon>
        <taxon>Poodae</taxon>
        <taxon>Poeae</taxon>
        <taxon>Poeae Chloroplast Group 2 (Poeae type)</taxon>
        <taxon>Loliodinae</taxon>
        <taxon>Loliinae</taxon>
        <taxon>Lolium</taxon>
    </lineage>
</organism>
<gene>
    <name evidence="3" type="ORF">QYE76_068701</name>
</gene>
<feature type="region of interest" description="Disordered" evidence="1">
    <location>
        <begin position="252"/>
        <end position="311"/>
    </location>
</feature>
<evidence type="ECO:0000259" key="2">
    <source>
        <dbReference type="Pfam" id="PF13966"/>
    </source>
</evidence>
<dbReference type="PANTHER" id="PTHR33018">
    <property type="entry name" value="OS10G0338966 PROTEIN-RELATED"/>
    <property type="match status" value="1"/>
</dbReference>
<evidence type="ECO:0000313" key="4">
    <source>
        <dbReference type="Proteomes" id="UP001231189"/>
    </source>
</evidence>
<dbReference type="Proteomes" id="UP001231189">
    <property type="component" value="Unassembled WGS sequence"/>
</dbReference>
<feature type="region of interest" description="Disordered" evidence="1">
    <location>
        <begin position="56"/>
        <end position="108"/>
    </location>
</feature>
<dbReference type="InterPro" id="IPR026960">
    <property type="entry name" value="RVT-Znf"/>
</dbReference>
<sequence length="1809" mass="204776">MNTSSPRRSIPRDEAHPPRAAQIAAARLPRAIAAPPRAIAAALPRATAAATRAVRAIPALLSPRARRRAPRATPTLAPPPPPPRTSPPPPRAPPAAPPPPRLLRRAPPPRLLRRYDAATAAAPWSDSSRGDAAAGEVRDWAPPGWHWEVLASGSRTLVRNPGPVVDPDILWWRSYGPRSFQREPAPPEEVAQRIAAEDEHVRRYILQVVVESMERDETQENFMADLIANGTLDDRDDVVIPDDGGDDVTATFLNDSGEGAENIEEEDPNGAGEEEDHHNGSGTVVITQPSGSSTSSVKSRKRGPAKKLDDGVRHDITHIAKDGKPIAPEKGAKAFIAQCGVLVRDHVPITVREWNKPKGLVLSAEEEAQGLYIDDVAKNSILTKLMSHFNIVPEEGGAAEKAKMEHALTEFAKKKMAELFKNHKKRLRGLIKKKKTPDSEKVKNHWDEFVKYSTESEEFKKRSETNKANAALKKYHQILGPGGYRANRPKWEAAEAELTRKGIRLGTHGWIERCKEWFYGIGGTLHPETGKCIYKKAHLKFPIEALEKAHKDVEEGRFQPDRENDELTRALGNKEHGGRTRGTEGSVPWNIGFPAERKRFPDKSHERRKARETDRIATLEEGFTTMQAQLTMVTQVLTSQMAQGQAIDPAPLLDALVPLQSQQHRRSSVASSQQADHINDEVVEPPRYPPWMISLRAVLVKMGKSKNWEKPVEPPCNGGRRTLCFQVRSHQAGHLLRLLRHLHESPPRDDSPMRDDDSPVHEQSPPRENTPPPPPPRQETPPPPPKQKRKLTAAPPTAPKRSSTPMRAQTPELLPHEQTEEQKAFLAPKKMFIKPQTMKHFAETRMKRPELRSDHDRSLGQSYRASKEAKKVAQLGQQDNQAIPHFVVQPYDDPETASMIEREARAQGASVDYEDYYPTAQVVNKYRYGKDLVKPGELARLGTQMRRLHDWYLKACRRGDRYLTVYLRDEHYFRGNEEINLELEELFQLFNQDALDKAVISCYCLGKLLPLGFMDPDTVHEVTVRDFAKDTEDNMVMFLVKQANKEEIFFPYNFKFHFILLIIDLHKGVVKVMDSKRKEYAEWADMAVILQSGESGVMPVGDWSLEHACCVQRLAMMFILAMVLQGLKLKEGMEEIAVFPFNKPVVRVLGAPVQLVLEGCWLLIKSSCRCRGGGGDVGDEQLFGRSKGDQARLQFLGSAKSTPNEDLWPDVSEIALGGAHQQQRFIGSYAAHCGGRRADFSGGYALCSGRLAVFQPFLPLLVEWRPFYFLPASEPEGRQCLFIATSMVLHGSFVVPCDAVPGDDKRISIYADDVVIFLKPERAELWAVKQILSIFGEPSGLKVNFRKTSATLIRGSQEDEERTTRILGCELAQFPIRYLGLQLALRPLTKAEWQPMLDQVTKCVPSWQRGLIRREGRLVLVNSVVAARAVHQMVVAEAPVWLLEEINKWMRAFFWASKEEVQGGQCLVAWKTICKPKIFGGLGVKDLRLQGLALRVRWSWLRRTDRTRPWQGLPELRDPEAEDVFQSLAHFRVGDGLSTYFWKDRWIDGFTAADLAPGVVARVPTRRKNERLVGEALPEDGWIDDMTGEMTEELWRECLTLWEAVESVQREAGSPDHISWKGVESGRYSAKHTYGMLCQGSMRWSMHGPVWGSFSPMKCKMFAWLALRYRLWTSDRRARHGLQEHPDACYTCLQEEDNVDHILTLCPYARQVWCRVLHSASLQLADPGYTGNLQRWWTETRKRVRRSDRKRFDSMVICMAWTLWKQRNARAFGDTRRQENVELMLQEIRDEFQLWEGAKRGRSLDVTRE</sequence>
<dbReference type="EMBL" id="JAUUTY010000004">
    <property type="protein sequence ID" value="KAK1650896.1"/>
    <property type="molecule type" value="Genomic_DNA"/>
</dbReference>
<feature type="domain" description="Reverse transcriptase zinc-binding" evidence="2">
    <location>
        <begin position="1628"/>
        <end position="1713"/>
    </location>
</feature>
<dbReference type="PANTHER" id="PTHR33018:SF34">
    <property type="entry name" value="OS02G0472350 PROTEIN"/>
    <property type="match status" value="1"/>
</dbReference>
<feature type="compositionally biased region" description="Acidic residues" evidence="1">
    <location>
        <begin position="261"/>
        <end position="274"/>
    </location>
</feature>
<reference evidence="3" key="1">
    <citation type="submission" date="2023-07" db="EMBL/GenBank/DDBJ databases">
        <title>A chromosome-level genome assembly of Lolium multiflorum.</title>
        <authorList>
            <person name="Chen Y."/>
            <person name="Copetti D."/>
            <person name="Kolliker R."/>
            <person name="Studer B."/>
        </authorList>
    </citation>
    <scope>NUCLEOTIDE SEQUENCE</scope>
    <source>
        <strain evidence="3">02402/16</strain>
        <tissue evidence="3">Leaf</tissue>
    </source>
</reference>
<comment type="caution">
    <text evidence="3">The sequence shown here is derived from an EMBL/GenBank/DDBJ whole genome shotgun (WGS) entry which is preliminary data.</text>
</comment>
<feature type="region of interest" description="Disordered" evidence="1">
    <location>
        <begin position="744"/>
        <end position="820"/>
    </location>
</feature>
<dbReference type="Pfam" id="PF13966">
    <property type="entry name" value="zf-RVT"/>
    <property type="match status" value="1"/>
</dbReference>
<evidence type="ECO:0000313" key="3">
    <source>
        <dbReference type="EMBL" id="KAK1650896.1"/>
    </source>
</evidence>
<feature type="region of interest" description="Disordered" evidence="1">
    <location>
        <begin position="1"/>
        <end position="20"/>
    </location>
</feature>
<feature type="compositionally biased region" description="Basic and acidic residues" evidence="1">
    <location>
        <begin position="553"/>
        <end position="582"/>
    </location>
</feature>
<dbReference type="SUPFAM" id="SSF54001">
    <property type="entry name" value="Cysteine proteinases"/>
    <property type="match status" value="1"/>
</dbReference>